<gene>
    <name evidence="3" type="ORF">FNH08_34740</name>
</gene>
<dbReference type="SUPFAM" id="SSF52833">
    <property type="entry name" value="Thioredoxin-like"/>
    <property type="match status" value="1"/>
</dbReference>
<evidence type="ECO:0000313" key="4">
    <source>
        <dbReference type="Proteomes" id="UP000400924"/>
    </source>
</evidence>
<dbReference type="EMBL" id="VJZC01000373">
    <property type="protein sequence ID" value="MPY62116.1"/>
    <property type="molecule type" value="Genomic_DNA"/>
</dbReference>
<dbReference type="GO" id="GO:0016491">
    <property type="term" value="F:oxidoreductase activity"/>
    <property type="evidence" value="ECO:0007669"/>
    <property type="project" value="InterPro"/>
</dbReference>
<dbReference type="PANTHER" id="PTHR13887">
    <property type="entry name" value="GLUTATHIONE S-TRANSFERASE KAPPA"/>
    <property type="match status" value="1"/>
</dbReference>
<sequence length="322" mass="34790">MSRPASWPKLSRPRRRVRNRRPSPHTPRRGRTRHHPQCRVPPARPASSFDARLRNHGAAGSPIRRVTVRHRPATPPRPSPCPHLSGKTPHRNEASMSPSTSSEPSTPATDHPLIIELWTDLGCPWCYIGKHRLEQAIAAAAPVSQVQLTLRSFELDPDMSATAVPIPEVFVAKHGGTTEQARRMEAQMAELAQAEGLPYSVDRPAANTFDVHRVLHLARAHGVAAALFSTLQRGYFAGELNPFDKDELVRVAAEAGVPAEETRATLSGDTYAQAVRDERAAGLALGIQGVPFAVFNGTHAVAGATSFEGYTTAIAQALGVPA</sequence>
<dbReference type="AlphaFoldDB" id="A0A5N8XSE1"/>
<evidence type="ECO:0000259" key="2">
    <source>
        <dbReference type="Pfam" id="PF01323"/>
    </source>
</evidence>
<dbReference type="PANTHER" id="PTHR13887:SF41">
    <property type="entry name" value="THIOREDOXIN SUPERFAMILY PROTEIN"/>
    <property type="match status" value="1"/>
</dbReference>
<organism evidence="3 4">
    <name type="scientific">Streptomyces spongiae</name>
    <dbReference type="NCBI Taxonomy" id="565072"/>
    <lineage>
        <taxon>Bacteria</taxon>
        <taxon>Bacillati</taxon>
        <taxon>Actinomycetota</taxon>
        <taxon>Actinomycetes</taxon>
        <taxon>Kitasatosporales</taxon>
        <taxon>Streptomycetaceae</taxon>
        <taxon>Streptomyces</taxon>
    </lineage>
</organism>
<proteinExistence type="predicted"/>
<name>A0A5N8XSE1_9ACTN</name>
<evidence type="ECO:0000313" key="3">
    <source>
        <dbReference type="EMBL" id="MPY62116.1"/>
    </source>
</evidence>
<feature type="compositionally biased region" description="Low complexity" evidence="1">
    <location>
        <begin position="94"/>
        <end position="108"/>
    </location>
</feature>
<dbReference type="InterPro" id="IPR036249">
    <property type="entry name" value="Thioredoxin-like_sf"/>
</dbReference>
<keyword evidence="4" id="KW-1185">Reference proteome</keyword>
<protein>
    <submittedName>
        <fullName evidence="3">DsbA family oxidoreductase</fullName>
    </submittedName>
</protein>
<dbReference type="OrthoDB" id="9799122at2"/>
<dbReference type="InterPro" id="IPR001853">
    <property type="entry name" value="DSBA-like_thioredoxin_dom"/>
</dbReference>
<dbReference type="Pfam" id="PF01323">
    <property type="entry name" value="DSBA"/>
    <property type="match status" value="1"/>
</dbReference>
<accession>A0A5N8XSE1</accession>
<evidence type="ECO:0000256" key="1">
    <source>
        <dbReference type="SAM" id="MobiDB-lite"/>
    </source>
</evidence>
<reference evidence="3 4" key="1">
    <citation type="submission" date="2019-07" db="EMBL/GenBank/DDBJ databases">
        <title>New species of Amycolatopsis and Streptomyces.</title>
        <authorList>
            <person name="Duangmal K."/>
            <person name="Teo W.F.A."/>
            <person name="Lipun K."/>
        </authorList>
    </citation>
    <scope>NUCLEOTIDE SEQUENCE [LARGE SCALE GENOMIC DNA]</scope>
    <source>
        <strain evidence="3 4">NBRC 106415</strain>
    </source>
</reference>
<dbReference type="Proteomes" id="UP000400924">
    <property type="component" value="Unassembled WGS sequence"/>
</dbReference>
<feature type="compositionally biased region" description="Basic residues" evidence="1">
    <location>
        <begin position="11"/>
        <end position="37"/>
    </location>
</feature>
<comment type="caution">
    <text evidence="3">The sequence shown here is derived from an EMBL/GenBank/DDBJ whole genome shotgun (WGS) entry which is preliminary data.</text>
</comment>
<feature type="region of interest" description="Disordered" evidence="1">
    <location>
        <begin position="1"/>
        <end position="108"/>
    </location>
</feature>
<dbReference type="Gene3D" id="3.40.30.10">
    <property type="entry name" value="Glutaredoxin"/>
    <property type="match status" value="1"/>
</dbReference>
<feature type="domain" description="DSBA-like thioredoxin" evidence="2">
    <location>
        <begin position="115"/>
        <end position="314"/>
    </location>
</feature>
<dbReference type="CDD" id="cd03024">
    <property type="entry name" value="DsbA_FrnE"/>
    <property type="match status" value="1"/>
</dbReference>